<dbReference type="Proteomes" id="UP000033870">
    <property type="component" value="Unassembled WGS sequence"/>
</dbReference>
<dbReference type="Pfam" id="PF00437">
    <property type="entry name" value="T2SSE"/>
    <property type="match status" value="1"/>
</dbReference>
<dbReference type="PANTHER" id="PTHR30258:SF2">
    <property type="entry name" value="COMG OPERON PROTEIN 1"/>
    <property type="match status" value="1"/>
</dbReference>
<dbReference type="InterPro" id="IPR003593">
    <property type="entry name" value="AAA+_ATPase"/>
</dbReference>
<evidence type="ECO:0000259" key="5">
    <source>
        <dbReference type="PROSITE" id="PS00662"/>
    </source>
</evidence>
<proteinExistence type="inferred from homology"/>
<dbReference type="InterPro" id="IPR001482">
    <property type="entry name" value="T2SS/T4SS_dom"/>
</dbReference>
<keyword evidence="2" id="KW-0547">Nucleotide-binding</keyword>
<dbReference type="AlphaFoldDB" id="A0A0G2BBG3"/>
<feature type="domain" description="Bacterial type II secretion system protein E" evidence="5">
    <location>
        <begin position="381"/>
        <end position="395"/>
    </location>
</feature>
<dbReference type="SMART" id="SM00382">
    <property type="entry name" value="AAA"/>
    <property type="match status" value="1"/>
</dbReference>
<protein>
    <submittedName>
        <fullName evidence="6">Type II secretion system protein E (GspE)</fullName>
    </submittedName>
</protein>
<dbReference type="GO" id="GO:0016887">
    <property type="term" value="F:ATP hydrolysis activity"/>
    <property type="evidence" value="ECO:0007669"/>
    <property type="project" value="TreeGrafter"/>
</dbReference>
<dbReference type="SUPFAM" id="SSF52540">
    <property type="entry name" value="P-loop containing nucleoside triphosphate hydrolases"/>
    <property type="match status" value="1"/>
</dbReference>
<feature type="region of interest" description="Disordered" evidence="4">
    <location>
        <begin position="1"/>
        <end position="30"/>
    </location>
</feature>
<dbReference type="GO" id="GO:0005524">
    <property type="term" value="F:ATP binding"/>
    <property type="evidence" value="ECO:0007669"/>
    <property type="project" value="UniProtKB-KW"/>
</dbReference>
<dbReference type="GO" id="GO:0005886">
    <property type="term" value="C:plasma membrane"/>
    <property type="evidence" value="ECO:0007669"/>
    <property type="project" value="TreeGrafter"/>
</dbReference>
<organism evidence="6 7">
    <name type="scientific">Candidatus Magasanikbacteria bacterium GW2011_GWA2_56_11</name>
    <dbReference type="NCBI Taxonomy" id="1619044"/>
    <lineage>
        <taxon>Bacteria</taxon>
        <taxon>Candidatus Magasanikiibacteriota</taxon>
    </lineage>
</organism>
<sequence length="576" mass="63066">MSGFGNINDLRPSSQTPSAPLPVASADMEEKFTSKMGEIKRKELELETRRQADESGTPYINLERFPISQEALKQIPVETAKELGTVCFFVTPDEIRLGALNPKDGLVEQMLREIEDRNHASGAIYAISEASLERVIELYASLPVVKAISKDINITEEEIAAVETNVNDFASLQAALKKRTTTDVMTVVLGAALKLDSSDVHIEAEAERVAVRFRLDGVLHDAATLPKDVYKHLVSRIKLLSALKINITDKPQDGRFTIKLKQYDVDVRVSTIPTVYGESIVLRLLRQTQEGLTLDDLGIRGQALAVLKREIERPNGMIIVTGPTGSGKSTTLYAIIKILNKPGVKIVTLEDPVEYRIGGISQSQIEHSKEYTFAKGLRSILRQDPDIVMVGEIRDLETADIAVQAALTGHLLLSTIHTNNAAGSIPRFLSMGVKPFLLTPALNCVVGQRLARRVCPRCRQEKTLAEVGQPLRERVEAVLSGLPAAEAEKLAGKPTVVYAAAGCPECNNLGYKGRISICEVFTMIREIEAAITGGQYSEYEIANLAREAGMLTMVEDGILKALDGLTTPEEVFRVIE</sequence>
<evidence type="ECO:0000256" key="2">
    <source>
        <dbReference type="ARBA" id="ARBA00022741"/>
    </source>
</evidence>
<dbReference type="Gene3D" id="3.40.50.300">
    <property type="entry name" value="P-loop containing nucleotide triphosphate hydrolases"/>
    <property type="match status" value="1"/>
</dbReference>
<comment type="caution">
    <text evidence="6">The sequence shown here is derived from an EMBL/GenBank/DDBJ whole genome shotgun (WGS) entry which is preliminary data.</text>
</comment>
<dbReference type="STRING" id="1619044.UY92_C0002G0006"/>
<dbReference type="PATRIC" id="fig|1619044.3.peg.115"/>
<keyword evidence="3" id="KW-0067">ATP-binding</keyword>
<evidence type="ECO:0000256" key="4">
    <source>
        <dbReference type="SAM" id="MobiDB-lite"/>
    </source>
</evidence>
<dbReference type="EMBL" id="LCRX01000002">
    <property type="protein sequence ID" value="KKW42889.1"/>
    <property type="molecule type" value="Genomic_DNA"/>
</dbReference>
<name>A0A0G2BBG3_9BACT</name>
<gene>
    <name evidence="6" type="ORF">UY92_C0002G0006</name>
</gene>
<evidence type="ECO:0000313" key="7">
    <source>
        <dbReference type="Proteomes" id="UP000033870"/>
    </source>
</evidence>
<accession>A0A0G2BBG3</accession>
<dbReference type="PROSITE" id="PS00662">
    <property type="entry name" value="T2SP_E"/>
    <property type="match status" value="1"/>
</dbReference>
<dbReference type="PANTHER" id="PTHR30258">
    <property type="entry name" value="TYPE II SECRETION SYSTEM PROTEIN GSPE-RELATED"/>
    <property type="match status" value="1"/>
</dbReference>
<evidence type="ECO:0000256" key="1">
    <source>
        <dbReference type="ARBA" id="ARBA00006611"/>
    </source>
</evidence>
<dbReference type="CDD" id="cd01129">
    <property type="entry name" value="PulE-GspE-like"/>
    <property type="match status" value="1"/>
</dbReference>
<evidence type="ECO:0000313" key="6">
    <source>
        <dbReference type="EMBL" id="KKW42889.1"/>
    </source>
</evidence>
<reference evidence="6 7" key="1">
    <citation type="journal article" date="2015" name="Nature">
        <title>rRNA introns, odd ribosomes, and small enigmatic genomes across a large radiation of phyla.</title>
        <authorList>
            <person name="Brown C.T."/>
            <person name="Hug L.A."/>
            <person name="Thomas B.C."/>
            <person name="Sharon I."/>
            <person name="Castelle C.J."/>
            <person name="Singh A."/>
            <person name="Wilkins M.J."/>
            <person name="Williams K.H."/>
            <person name="Banfield J.F."/>
        </authorList>
    </citation>
    <scope>NUCLEOTIDE SEQUENCE [LARGE SCALE GENOMIC DNA]</scope>
</reference>
<dbReference type="Gene3D" id="3.30.450.90">
    <property type="match status" value="1"/>
</dbReference>
<dbReference type="InterPro" id="IPR027417">
    <property type="entry name" value="P-loop_NTPase"/>
</dbReference>
<evidence type="ECO:0000256" key="3">
    <source>
        <dbReference type="ARBA" id="ARBA00022840"/>
    </source>
</evidence>
<comment type="similarity">
    <text evidence="1">Belongs to the GSP E family.</text>
</comment>